<name>A0A2C9UNH2_MANES</name>
<proteinExistence type="predicted"/>
<protein>
    <submittedName>
        <fullName evidence="1">Uncharacterized protein</fullName>
    </submittedName>
</protein>
<dbReference type="AlphaFoldDB" id="A0A2C9UNH2"/>
<dbReference type="EMBL" id="CM004400">
    <property type="protein sequence ID" value="OAY31797.1"/>
    <property type="molecule type" value="Genomic_DNA"/>
</dbReference>
<accession>A0A2C9UNH2</accession>
<sequence length="41" mass="4864">MLAEDECFSSYTYFSSKHWCKQAHLPHLQDHIKEILGIVEQ</sequence>
<organism evidence="1">
    <name type="scientific">Manihot esculenta</name>
    <name type="common">Cassava</name>
    <name type="synonym">Jatropha manihot</name>
    <dbReference type="NCBI Taxonomy" id="3983"/>
    <lineage>
        <taxon>Eukaryota</taxon>
        <taxon>Viridiplantae</taxon>
        <taxon>Streptophyta</taxon>
        <taxon>Embryophyta</taxon>
        <taxon>Tracheophyta</taxon>
        <taxon>Spermatophyta</taxon>
        <taxon>Magnoliopsida</taxon>
        <taxon>eudicotyledons</taxon>
        <taxon>Gunneridae</taxon>
        <taxon>Pentapetalae</taxon>
        <taxon>rosids</taxon>
        <taxon>fabids</taxon>
        <taxon>Malpighiales</taxon>
        <taxon>Euphorbiaceae</taxon>
        <taxon>Crotonoideae</taxon>
        <taxon>Manihoteae</taxon>
        <taxon>Manihot</taxon>
    </lineage>
</organism>
<reference evidence="1" key="1">
    <citation type="submission" date="2016-02" db="EMBL/GenBank/DDBJ databases">
        <title>WGS assembly of Manihot esculenta.</title>
        <authorList>
            <person name="Bredeson J.V."/>
            <person name="Prochnik S.E."/>
            <person name="Lyons J.B."/>
            <person name="Schmutz J."/>
            <person name="Grimwood J."/>
            <person name="Vrebalov J."/>
            <person name="Bart R.S."/>
            <person name="Amuge T."/>
            <person name="Ferguson M.E."/>
            <person name="Green R."/>
            <person name="Putnam N."/>
            <person name="Stites J."/>
            <person name="Rounsley S."/>
            <person name="Rokhsar D.S."/>
        </authorList>
    </citation>
    <scope>NUCLEOTIDE SEQUENCE [LARGE SCALE GENOMIC DNA]</scope>
    <source>
        <tissue evidence="1">Leaf</tissue>
    </source>
</reference>
<gene>
    <name evidence="1" type="ORF">MANES_14G141200</name>
</gene>
<evidence type="ECO:0000313" key="1">
    <source>
        <dbReference type="EMBL" id="OAY31797.1"/>
    </source>
</evidence>